<dbReference type="SUPFAM" id="SSF53474">
    <property type="entry name" value="alpha/beta-Hydrolases"/>
    <property type="match status" value="1"/>
</dbReference>
<dbReference type="InterPro" id="IPR029058">
    <property type="entry name" value="AB_hydrolase_fold"/>
</dbReference>
<dbReference type="CDD" id="cd00519">
    <property type="entry name" value="Lipase_3"/>
    <property type="match status" value="1"/>
</dbReference>
<evidence type="ECO:0000313" key="2">
    <source>
        <dbReference type="EMBL" id="KQL49959.1"/>
    </source>
</evidence>
<dbReference type="PANTHER" id="PTHR45856">
    <property type="entry name" value="ALPHA/BETA-HYDROLASES SUPERFAMILY PROTEIN"/>
    <property type="match status" value="1"/>
</dbReference>
<reference evidence="2 3" key="1">
    <citation type="submission" date="2015-09" db="EMBL/GenBank/DDBJ databases">
        <title>Genome sequencing project for genomic taxonomy and phylogenomics of Bacillus-like bacteria.</title>
        <authorList>
            <person name="Liu B."/>
            <person name="Wang J."/>
            <person name="Zhu Y."/>
            <person name="Liu G."/>
            <person name="Chen Q."/>
            <person name="Chen Z."/>
            <person name="Lan J."/>
            <person name="Che J."/>
            <person name="Ge C."/>
            <person name="Shi H."/>
            <person name="Pan Z."/>
            <person name="Liu X."/>
        </authorList>
    </citation>
    <scope>NUCLEOTIDE SEQUENCE [LARGE SCALE GENOMIC DNA]</scope>
    <source>
        <strain evidence="2 3">DSM 8552</strain>
    </source>
</reference>
<dbReference type="EMBL" id="LJJB01000007">
    <property type="protein sequence ID" value="KQL49959.1"/>
    <property type="molecule type" value="Genomic_DNA"/>
</dbReference>
<dbReference type="RefSeq" id="WP_055744292.1">
    <property type="nucleotide sequence ID" value="NZ_LJJB01000007.1"/>
</dbReference>
<dbReference type="Pfam" id="PF01764">
    <property type="entry name" value="Lipase_3"/>
    <property type="match status" value="1"/>
</dbReference>
<keyword evidence="3" id="KW-1185">Reference proteome</keyword>
<accession>A0ABR5NEK3</accession>
<gene>
    <name evidence="2" type="ORF">AN963_09850</name>
</gene>
<evidence type="ECO:0000259" key="1">
    <source>
        <dbReference type="Pfam" id="PF01764"/>
    </source>
</evidence>
<feature type="domain" description="Fungal lipase-type" evidence="1">
    <location>
        <begin position="71"/>
        <end position="202"/>
    </location>
</feature>
<name>A0ABR5NEK3_BRECH</name>
<comment type="caution">
    <text evidence="2">The sequence shown here is derived from an EMBL/GenBank/DDBJ whole genome shotgun (WGS) entry which is preliminary data.</text>
</comment>
<dbReference type="PANTHER" id="PTHR45856:SF24">
    <property type="entry name" value="FUNGAL LIPASE-LIKE DOMAIN-CONTAINING PROTEIN"/>
    <property type="match status" value="1"/>
</dbReference>
<protein>
    <submittedName>
        <fullName evidence="2">Lipase</fullName>
    </submittedName>
</protein>
<proteinExistence type="predicted"/>
<dbReference type="Gene3D" id="3.40.50.1820">
    <property type="entry name" value="alpha/beta hydrolase"/>
    <property type="match status" value="1"/>
</dbReference>
<organism evidence="2 3">
    <name type="scientific">Brevibacillus choshinensis</name>
    <dbReference type="NCBI Taxonomy" id="54911"/>
    <lineage>
        <taxon>Bacteria</taxon>
        <taxon>Bacillati</taxon>
        <taxon>Bacillota</taxon>
        <taxon>Bacilli</taxon>
        <taxon>Bacillales</taxon>
        <taxon>Paenibacillaceae</taxon>
        <taxon>Brevibacillus</taxon>
    </lineage>
</organism>
<dbReference type="InterPro" id="IPR002921">
    <property type="entry name" value="Fungal_lipase-type"/>
</dbReference>
<dbReference type="Proteomes" id="UP000051063">
    <property type="component" value="Unassembled WGS sequence"/>
</dbReference>
<sequence>MSFSDKNNIFNSKTAILLAAMSYQTYPLYFEGSLILPQGFKLQYTIRAFADVENPTENVIGFIAESKDLIVLAFRGYAAYPADLLAAYDIIQVPYPFVENGGKTSRGFTCLYQSTRKKLIRKLNNFSASKKLFVTGHNYGGALAVLASLDIAVNTKFENPIIYTYGSPRIGDPGFAIRFNQVVKNSIRIVNIHDPYPTFPAQKYPPPFTEEGLTYQHVKTKFPISFQLNNTSRNDGIACYFKNIRPLNPDFAQSLCNENPGFCPDAEMCFPFQDTCKPPKP</sequence>
<evidence type="ECO:0000313" key="3">
    <source>
        <dbReference type="Proteomes" id="UP000051063"/>
    </source>
</evidence>
<dbReference type="InterPro" id="IPR051218">
    <property type="entry name" value="Sec_MonoDiacylglyc_Lipase"/>
</dbReference>